<evidence type="ECO:0000256" key="1">
    <source>
        <dbReference type="SAM" id="MobiDB-lite"/>
    </source>
</evidence>
<dbReference type="GeneID" id="13994938"/>
<proteinExistence type="predicted"/>
<dbReference type="RefSeq" id="YP_006988243.1">
    <property type="nucleotide sequence ID" value="NC_019406.1"/>
</dbReference>
<organism evidence="2 3">
    <name type="scientific">Caulobacter phage CcrColossus</name>
    <dbReference type="NCBI Taxonomy" id="1211640"/>
    <lineage>
        <taxon>Viruses</taxon>
        <taxon>Duplodnaviria</taxon>
        <taxon>Heunggongvirae</taxon>
        <taxon>Uroviricota</taxon>
        <taxon>Caudoviricetes</taxon>
        <taxon>Jeanschmidtviridae</taxon>
        <taxon>Colossusvirus</taxon>
        <taxon>Colossusvirus colossus</taxon>
    </lineage>
</organism>
<feature type="region of interest" description="Disordered" evidence="1">
    <location>
        <begin position="95"/>
        <end position="121"/>
    </location>
</feature>
<feature type="compositionally biased region" description="Acidic residues" evidence="1">
    <location>
        <begin position="100"/>
        <end position="117"/>
    </location>
</feature>
<accession>K4JRG2</accession>
<dbReference type="KEGG" id="vg:13994938"/>
<evidence type="ECO:0000313" key="3">
    <source>
        <dbReference type="Proteomes" id="UP000000463"/>
    </source>
</evidence>
<protein>
    <submittedName>
        <fullName evidence="2">Uncharacterized protein</fullName>
    </submittedName>
</protein>
<keyword evidence="3" id="KW-1185">Reference proteome</keyword>
<gene>
    <name evidence="2" type="ORF">CcrColossus_gp009</name>
</gene>
<evidence type="ECO:0000313" key="2">
    <source>
        <dbReference type="EMBL" id="AFU87879.1"/>
    </source>
</evidence>
<dbReference type="Proteomes" id="UP000000463">
    <property type="component" value="Segment"/>
</dbReference>
<name>K4JRG2_9CAUD</name>
<reference evidence="2 3" key="1">
    <citation type="journal article" date="2012" name="BMC Genomics">
        <title>The Caulobacter crescentus phage phiCbK: genomics of a canonical phage.</title>
        <authorList>
            <person name="Gill J.J."/>
            <person name="Berry J.D."/>
            <person name="Russell W.K."/>
            <person name="Lessor L."/>
            <person name="Escobar Garcia D.A."/>
            <person name="Hernandez D."/>
            <person name="Kane A."/>
            <person name="Keene J."/>
            <person name="Maddox M."/>
            <person name="Martin R."/>
            <person name="Mohan S."/>
            <person name="Thorn A.M."/>
            <person name="Russell D.H."/>
            <person name="Young R."/>
        </authorList>
    </citation>
    <scope>NUCLEOTIDE SEQUENCE [LARGE SCALE GENOMIC DNA]</scope>
</reference>
<sequence length="145" mass="16158">MTTQAALAARLDRAARIIRGEVPASKRKERKARRAFQRALAGMDIPTYVAWLNDPADTLRLTDDVEHWASFGITNALQLGDYLNGCVRREIEKDSRWSGYEDEADDFGGFGGDDDGEGYSFDRDRAAGIAADKAKRDAMHEDTPF</sequence>
<dbReference type="EMBL" id="JX100810">
    <property type="protein sequence ID" value="AFU87879.1"/>
    <property type="molecule type" value="Genomic_DNA"/>
</dbReference>